<comment type="caution">
    <text evidence="2">The sequence shown here is derived from an EMBL/GenBank/DDBJ whole genome shotgun (WGS) entry which is preliminary data.</text>
</comment>
<dbReference type="PANTHER" id="PTHR33303:SF2">
    <property type="entry name" value="COA-BINDING DOMAIN-CONTAINING PROTEIN"/>
    <property type="match status" value="1"/>
</dbReference>
<dbReference type="RefSeq" id="WP_175186744.1">
    <property type="nucleotide sequence ID" value="NZ_JABVZQ010000001.1"/>
</dbReference>
<evidence type="ECO:0000313" key="3">
    <source>
        <dbReference type="Proteomes" id="UP000619838"/>
    </source>
</evidence>
<accession>A0ABR9XQH2</accession>
<evidence type="ECO:0000313" key="2">
    <source>
        <dbReference type="EMBL" id="MBF0636270.1"/>
    </source>
</evidence>
<feature type="domain" description="CoA-binding" evidence="1">
    <location>
        <begin position="7"/>
        <end position="103"/>
    </location>
</feature>
<dbReference type="Pfam" id="PF13380">
    <property type="entry name" value="CoA_binding_2"/>
    <property type="match status" value="1"/>
</dbReference>
<reference evidence="2 3" key="1">
    <citation type="journal article" date="2020" name="Microorganisms">
        <title>Simultaneous Genome Sequencing of Prosthecochloris ethylica and Desulfuromonas acetoxidans within a Syntrophic Mixture Reveals Unique Pili and Protein Interactions.</title>
        <authorList>
            <person name="Kyndt J.A."/>
            <person name="Van Beeumen J.J."/>
            <person name="Meyer T.E."/>
        </authorList>
    </citation>
    <scope>NUCLEOTIDE SEQUENCE [LARGE SCALE GENOMIC DNA]</scope>
    <source>
        <strain evidence="2 3">N3</strain>
    </source>
</reference>
<dbReference type="Proteomes" id="UP000619838">
    <property type="component" value="Unassembled WGS sequence"/>
</dbReference>
<sequence length="134" mass="14885">MNIEQILDRFRHIAVIGISDKPERASNSVSKYLIHAGYTIYPVNPGLKEIFGITCYPSLSAAAERHPGTIEIVNIFRQPDEVDEIVSEAVEIGAKVIWMQLGIINEDAAEKARKAGLDVIQNRCIAVEHKQLFG</sequence>
<dbReference type="Gene3D" id="3.40.50.720">
    <property type="entry name" value="NAD(P)-binding Rossmann-like Domain"/>
    <property type="match status" value="1"/>
</dbReference>
<dbReference type="InterPro" id="IPR003781">
    <property type="entry name" value="CoA-bd"/>
</dbReference>
<protein>
    <submittedName>
        <fullName evidence="2">CoA-binding protein</fullName>
    </submittedName>
</protein>
<organism evidence="2 3">
    <name type="scientific">Prosthecochloris ethylica</name>
    <dbReference type="NCBI Taxonomy" id="2743976"/>
    <lineage>
        <taxon>Bacteria</taxon>
        <taxon>Pseudomonadati</taxon>
        <taxon>Chlorobiota</taxon>
        <taxon>Chlorobiia</taxon>
        <taxon>Chlorobiales</taxon>
        <taxon>Chlorobiaceae</taxon>
        <taxon>Prosthecochloris</taxon>
    </lineage>
</organism>
<keyword evidence="3" id="KW-1185">Reference proteome</keyword>
<dbReference type="SMART" id="SM00881">
    <property type="entry name" value="CoA_binding"/>
    <property type="match status" value="1"/>
</dbReference>
<name>A0ABR9XQH2_9CHLB</name>
<gene>
    <name evidence="2" type="ORF">INT08_03620</name>
</gene>
<dbReference type="EMBL" id="JADGII010000004">
    <property type="protein sequence ID" value="MBF0636270.1"/>
    <property type="molecule type" value="Genomic_DNA"/>
</dbReference>
<proteinExistence type="predicted"/>
<dbReference type="PANTHER" id="PTHR33303">
    <property type="entry name" value="CYTOPLASMIC PROTEIN-RELATED"/>
    <property type="match status" value="1"/>
</dbReference>
<evidence type="ECO:0000259" key="1">
    <source>
        <dbReference type="SMART" id="SM00881"/>
    </source>
</evidence>
<dbReference type="InterPro" id="IPR036291">
    <property type="entry name" value="NAD(P)-bd_dom_sf"/>
</dbReference>
<dbReference type="SUPFAM" id="SSF51735">
    <property type="entry name" value="NAD(P)-binding Rossmann-fold domains"/>
    <property type="match status" value="1"/>
</dbReference>